<dbReference type="SUPFAM" id="SSF49899">
    <property type="entry name" value="Concanavalin A-like lectins/glucanases"/>
    <property type="match status" value="1"/>
</dbReference>
<reference evidence="1 2" key="1">
    <citation type="journal article" date="2021" name="ISME Commun">
        <title>Automated analysis of genomic sequences facilitates high-throughput and comprehensive description of bacteria.</title>
        <authorList>
            <person name="Hitch T.C.A."/>
        </authorList>
    </citation>
    <scope>NUCLEOTIDE SEQUENCE [LARGE SCALE GENOMIC DNA]</scope>
    <source>
        <strain evidence="1 2">Sanger_03</strain>
    </source>
</reference>
<keyword evidence="2" id="KW-1185">Reference proteome</keyword>
<dbReference type="Pfam" id="PF13385">
    <property type="entry name" value="Laminin_G_3"/>
    <property type="match status" value="1"/>
</dbReference>
<gene>
    <name evidence="1" type="ORF">OCV99_02035</name>
</gene>
<dbReference type="InterPro" id="IPR013320">
    <property type="entry name" value="ConA-like_dom_sf"/>
</dbReference>
<dbReference type="Proteomes" id="UP001652431">
    <property type="component" value="Unassembled WGS sequence"/>
</dbReference>
<organism evidence="1 2">
    <name type="scientific">Dorea acetigenes</name>
    <dbReference type="NCBI Taxonomy" id="2981787"/>
    <lineage>
        <taxon>Bacteria</taxon>
        <taxon>Bacillati</taxon>
        <taxon>Bacillota</taxon>
        <taxon>Clostridia</taxon>
        <taxon>Lachnospirales</taxon>
        <taxon>Lachnospiraceae</taxon>
        <taxon>Dorea</taxon>
    </lineage>
</organism>
<comment type="caution">
    <text evidence="1">The sequence shown here is derived from an EMBL/GenBank/DDBJ whole genome shotgun (WGS) entry which is preliminary data.</text>
</comment>
<sequence length="543" mass="60526">MVKRIDFSRETPESRRIYVNQWDYGLVLHITGIQAKEAHFAVEGSLDNALVVPLAEEGGILSANVPDRFLTQEREIYAYLYEETGEDGRTVGKVTIHVKPRAKPEDYIHTPEELKKYEELEEGIGGIREELEKLGRRGVIADFVFTEENLRAASPDPVFYGGVPSDYLSQAACAKTQNLAPYVFDAESGGLIFTSDQKAHLIVSIGNRTLLAGLSEFTVSYDCKSTGEFTKAWLCYLCPHDAAQSLETCDYIGILDYPDHVQVDRASQALPMDTYTAPDGTYAGWHHVDVVFRAHGTEVYINGVFMDIMHNPLNPTDLLKSGGVFYIGRANWGSGEYYDGIIKTFRVYNRALSAAEIAEDYAGRKERGEDVLTGKNQYGISIYRSGETYTYPTDENGDLFSGWFEDAALTKQLKDSGVAAGRYYAKFVDKNVLRVKYQRAVYDKEDGRVYNIRMYSTTDSLNYSGGGFIINNGDEEQKTFSRSVFDSYNGITPAQVGGENAKYLRVDTLENVSPGTILMVTSYWVTMDGTTVMGTAATIQVPQ</sequence>
<name>A0ABT2RIW8_9FIRM</name>
<dbReference type="Gene3D" id="2.60.120.200">
    <property type="match status" value="1"/>
</dbReference>
<dbReference type="RefSeq" id="WP_158367647.1">
    <property type="nucleotide sequence ID" value="NZ_JAOQJU010000001.1"/>
</dbReference>
<proteinExistence type="predicted"/>
<evidence type="ECO:0000313" key="1">
    <source>
        <dbReference type="EMBL" id="MCU6685343.1"/>
    </source>
</evidence>
<dbReference type="EMBL" id="JAOQJU010000001">
    <property type="protein sequence ID" value="MCU6685343.1"/>
    <property type="molecule type" value="Genomic_DNA"/>
</dbReference>
<accession>A0ABT2RIW8</accession>
<protein>
    <submittedName>
        <fullName evidence="1">LamG domain-containing protein</fullName>
    </submittedName>
</protein>
<evidence type="ECO:0000313" key="2">
    <source>
        <dbReference type="Proteomes" id="UP001652431"/>
    </source>
</evidence>